<reference evidence="1" key="2">
    <citation type="submission" date="2018-07" db="EMBL/GenBank/DDBJ databases">
        <authorList>
            <consortium name="NCBI Pathogen Detection Project"/>
        </authorList>
    </citation>
    <scope>NUCLEOTIDE SEQUENCE</scope>
    <source>
        <strain evidence="1">405-87</strain>
    </source>
</reference>
<dbReference type="InterPro" id="IPR009241">
    <property type="entry name" value="HigB-like"/>
</dbReference>
<organism evidence="1">
    <name type="scientific">Salmonella enterica subsp. houtenae serovar 45:g,z51:-</name>
    <dbReference type="NCBI Taxonomy" id="1967611"/>
    <lineage>
        <taxon>Bacteria</taxon>
        <taxon>Pseudomonadati</taxon>
        <taxon>Pseudomonadota</taxon>
        <taxon>Gammaproteobacteria</taxon>
        <taxon>Enterobacterales</taxon>
        <taxon>Enterobacteriaceae</taxon>
        <taxon>Salmonella</taxon>
    </lineage>
</organism>
<dbReference type="AlphaFoldDB" id="A0A753B6K1"/>
<dbReference type="Pfam" id="PF05973">
    <property type="entry name" value="Gp49"/>
    <property type="match status" value="1"/>
</dbReference>
<gene>
    <name evidence="1" type="ORF">GND80_004344</name>
</gene>
<comment type="caution">
    <text evidence="1">The sequence shown here is derived from an EMBL/GenBank/DDBJ whole genome shotgun (WGS) entry which is preliminary data.</text>
</comment>
<reference evidence="1" key="1">
    <citation type="journal article" date="2018" name="Genome Biol.">
        <title>SKESA: strategic k-mer extension for scrupulous assemblies.</title>
        <authorList>
            <person name="Souvorov A."/>
            <person name="Agarwala R."/>
            <person name="Lipman D.J."/>
        </authorList>
    </citation>
    <scope>NUCLEOTIDE SEQUENCE</scope>
    <source>
        <strain evidence="1">405-87</strain>
    </source>
</reference>
<dbReference type="EMBL" id="DAAWID010000040">
    <property type="protein sequence ID" value="HAF7989471.1"/>
    <property type="molecule type" value="Genomic_DNA"/>
</dbReference>
<name>A0A753B6K1_SALHO</name>
<dbReference type="Gene3D" id="3.30.2310.20">
    <property type="entry name" value="RelE-like"/>
    <property type="match status" value="1"/>
</dbReference>
<proteinExistence type="predicted"/>
<dbReference type="SUPFAM" id="SSF143011">
    <property type="entry name" value="RelE-like"/>
    <property type="match status" value="1"/>
</dbReference>
<evidence type="ECO:0000313" key="1">
    <source>
        <dbReference type="EMBL" id="HAF7989471.1"/>
    </source>
</evidence>
<accession>A0A753B6K1</accession>
<sequence length="106" mass="12204">MFTVIFHDEAESELSDLPAPLRAKMVKQLKKLEHNPQQLREPDTKPIGDGLFEIRAKAGDIARGLWVYQIGKKIYMLRIFIKKTTKTPPEEIALAWARLEEMKNDG</sequence>
<protein>
    <submittedName>
        <fullName evidence="1">Type II toxin-antitoxin system RelE/ParE family toxin</fullName>
    </submittedName>
</protein>
<dbReference type="InterPro" id="IPR035093">
    <property type="entry name" value="RelE/ParE_toxin_dom_sf"/>
</dbReference>